<dbReference type="PANTHER" id="PTHR48027">
    <property type="entry name" value="HETEROGENEOUS NUCLEAR RIBONUCLEOPROTEIN 87F-RELATED"/>
    <property type="match status" value="1"/>
</dbReference>
<evidence type="ECO:0000256" key="1">
    <source>
        <dbReference type="ARBA" id="ARBA00022884"/>
    </source>
</evidence>
<evidence type="ECO:0000256" key="2">
    <source>
        <dbReference type="PROSITE-ProRule" id="PRU00176"/>
    </source>
</evidence>
<dbReference type="AlphaFoldDB" id="A0A077RE09"/>
<dbReference type="InterPro" id="IPR035979">
    <property type="entry name" value="RBD_domain_sf"/>
</dbReference>
<evidence type="ECO:0000313" key="5">
    <source>
        <dbReference type="EMBL" id="CDI56504.1"/>
    </source>
</evidence>
<feature type="region of interest" description="Disordered" evidence="3">
    <location>
        <begin position="179"/>
        <end position="379"/>
    </location>
</feature>
<dbReference type="EMBL" id="HG529689">
    <property type="protein sequence ID" value="CDI56504.1"/>
    <property type="molecule type" value="Genomic_DNA"/>
</dbReference>
<dbReference type="InterPro" id="IPR012677">
    <property type="entry name" value="Nucleotide-bd_a/b_plait_sf"/>
</dbReference>
<feature type="compositionally biased region" description="Low complexity" evidence="3">
    <location>
        <begin position="63"/>
        <end position="78"/>
    </location>
</feature>
<reference evidence="5" key="1">
    <citation type="journal article" date="2014" name="Genome Biol. Evol.">
        <title>Gene Loss Rather Than Gene Gain Is Associated with a Host Jump from Monocots to Dicots in the Smut Fungus Melanopsichium pennsylvanicum.</title>
        <authorList>
            <person name="Sharma R."/>
            <person name="Mishra B."/>
            <person name="Runge F."/>
            <person name="Thines M."/>
        </authorList>
    </citation>
    <scope>NUCLEOTIDE SEQUENCE</scope>
    <source>
        <strain evidence="5">4</strain>
    </source>
</reference>
<feature type="region of interest" description="Disordered" evidence="3">
    <location>
        <begin position="1"/>
        <end position="90"/>
    </location>
</feature>
<dbReference type="Pfam" id="PF00076">
    <property type="entry name" value="RRM_1"/>
    <property type="match status" value="1"/>
</dbReference>
<evidence type="ECO:0000256" key="3">
    <source>
        <dbReference type="SAM" id="MobiDB-lite"/>
    </source>
</evidence>
<proteinExistence type="predicted"/>
<feature type="compositionally biased region" description="Basic and acidic residues" evidence="3">
    <location>
        <begin position="41"/>
        <end position="61"/>
    </location>
</feature>
<protein>
    <submittedName>
        <fullName evidence="5">Related to transformer-2 protein homolog</fullName>
    </submittedName>
</protein>
<feature type="compositionally biased region" description="Pro residues" evidence="3">
    <location>
        <begin position="252"/>
        <end position="266"/>
    </location>
</feature>
<feature type="compositionally biased region" description="Gly residues" evidence="3">
    <location>
        <begin position="203"/>
        <end position="224"/>
    </location>
</feature>
<feature type="domain" description="RRM" evidence="4">
    <location>
        <begin position="77"/>
        <end position="182"/>
    </location>
</feature>
<feature type="compositionally biased region" description="Pro residues" evidence="3">
    <location>
        <begin position="236"/>
        <end position="245"/>
    </location>
</feature>
<dbReference type="SUPFAM" id="SSF54928">
    <property type="entry name" value="RNA-binding domain, RBD"/>
    <property type="match status" value="1"/>
</dbReference>
<dbReference type="PROSITE" id="PS50102">
    <property type="entry name" value="RRM"/>
    <property type="match status" value="1"/>
</dbReference>
<organism evidence="5">
    <name type="scientific">Melanopsichium pennsylvanicum 4</name>
    <dbReference type="NCBI Taxonomy" id="1398559"/>
    <lineage>
        <taxon>Eukaryota</taxon>
        <taxon>Fungi</taxon>
        <taxon>Dikarya</taxon>
        <taxon>Basidiomycota</taxon>
        <taxon>Ustilaginomycotina</taxon>
        <taxon>Ustilaginomycetes</taxon>
        <taxon>Ustilaginales</taxon>
        <taxon>Ustilaginaceae</taxon>
        <taxon>Melanopsichium</taxon>
    </lineage>
</organism>
<dbReference type="SMART" id="SM00360">
    <property type="entry name" value="RRM"/>
    <property type="match status" value="1"/>
</dbReference>
<name>A0A077RE09_9BASI</name>
<feature type="compositionally biased region" description="Low complexity" evidence="3">
    <location>
        <begin position="186"/>
        <end position="197"/>
    </location>
</feature>
<accession>A0A077RE09</accession>
<feature type="compositionally biased region" description="Polar residues" evidence="3">
    <location>
        <begin position="1"/>
        <end position="10"/>
    </location>
</feature>
<feature type="compositionally biased region" description="Basic and acidic residues" evidence="3">
    <location>
        <begin position="13"/>
        <end position="22"/>
    </location>
</feature>
<dbReference type="InterPro" id="IPR052462">
    <property type="entry name" value="SLIRP/GR-RBP-like"/>
</dbReference>
<keyword evidence="1 2" id="KW-0694">RNA-binding</keyword>
<dbReference type="GO" id="GO:0003723">
    <property type="term" value="F:RNA binding"/>
    <property type="evidence" value="ECO:0007669"/>
    <property type="project" value="UniProtKB-UniRule"/>
</dbReference>
<feature type="compositionally biased region" description="Basic and acidic residues" evidence="3">
    <location>
        <begin position="284"/>
        <end position="293"/>
    </location>
</feature>
<sequence>MADTDAQQWNADAARDAARETDSAPWNGGRSPSPRGAATPPRRERERSRSPMRNGDEDRNRAFRGNGNDGNDNNPGNNLHVSGLSNRTSDRDLEDAFGKYGAVRIGKAINIARQQYQQLTPNRYIHYITIQRAQVMYDPHSREPRGFAFVTFEKAEDAEAAITAMNGTEFLGRKITVDKARRGRARTPTPGRYFGPPKKGREGGPPGHYGGGGGGYGRGPPRGGYGDDRYGGMPPRGYPPAYPPRDPYDRYGPPPGGRPFSPPPMRGDPYADRYGRGPPPVRDYLPRGGDRDYLPPPPRGGPMDYPPRGDFPPRGPPGDYPPPRGYRDMSPPPPRGGRYDDLPPPPPRGAGGPAGRYPDGPSRPRYDGGGAPGGPPRRY</sequence>
<dbReference type="Gene3D" id="3.30.70.330">
    <property type="match status" value="1"/>
</dbReference>
<evidence type="ECO:0000259" key="4">
    <source>
        <dbReference type="PROSITE" id="PS50102"/>
    </source>
</evidence>
<dbReference type="InterPro" id="IPR000504">
    <property type="entry name" value="RRM_dom"/>
</dbReference>
<feature type="compositionally biased region" description="Pro residues" evidence="3">
    <location>
        <begin position="309"/>
        <end position="335"/>
    </location>
</feature>